<dbReference type="GO" id="GO:0008033">
    <property type="term" value="P:tRNA processing"/>
    <property type="evidence" value="ECO:0007669"/>
    <property type="project" value="InterPro"/>
</dbReference>
<evidence type="ECO:0000256" key="4">
    <source>
        <dbReference type="PROSITE-ProRule" id="PRU01024"/>
    </source>
</evidence>
<dbReference type="AlphaFoldDB" id="A0A1V2LE62"/>
<feature type="active site" description="Nucleophile" evidence="4">
    <location>
        <position position="482"/>
    </location>
</feature>
<reference evidence="8" key="1">
    <citation type="journal article" date="2017" name="Genome Announc.">
        <title>Genome sequences of Cyberlindnera fabianii 65, Pichia kudriavzevii 129, and Saccharomyces cerevisiae 131 isolated from fermented masau fruits in Zimbabwe.</title>
        <authorList>
            <person name="van Rijswijck I.M.H."/>
            <person name="Derks M.F.L."/>
            <person name="Abee T."/>
            <person name="de Ridder D."/>
            <person name="Smid E.J."/>
        </authorList>
    </citation>
    <scope>NUCLEOTIDE SEQUENCE [LARGE SCALE GENOMIC DNA]</scope>
    <source>
        <strain evidence="8">65</strain>
    </source>
</reference>
<evidence type="ECO:0000256" key="1">
    <source>
        <dbReference type="ARBA" id="ARBA00022603"/>
    </source>
</evidence>
<dbReference type="EMBL" id="MPUK01000001">
    <property type="protein sequence ID" value="ONH69895.1"/>
    <property type="molecule type" value="Genomic_DNA"/>
</dbReference>
<keyword evidence="8" id="KW-1185">Reference proteome</keyword>
<dbReference type="SUPFAM" id="SSF53335">
    <property type="entry name" value="S-adenosyl-L-methionine-dependent methyltransferases"/>
    <property type="match status" value="1"/>
</dbReference>
<feature type="region of interest" description="Disordered" evidence="6">
    <location>
        <begin position="36"/>
        <end position="87"/>
    </location>
</feature>
<evidence type="ECO:0000256" key="3">
    <source>
        <dbReference type="ARBA" id="ARBA00022691"/>
    </source>
</evidence>
<accession>A0A1V2LE62</accession>
<evidence type="ECO:0000313" key="7">
    <source>
        <dbReference type="EMBL" id="ONH69895.1"/>
    </source>
</evidence>
<comment type="caution">
    <text evidence="7">The sequence shown here is derived from an EMBL/GenBank/DDBJ whole genome shotgun (WGS) entry which is preliminary data.</text>
</comment>
<dbReference type="GO" id="GO:0032259">
    <property type="term" value="P:methylation"/>
    <property type="evidence" value="ECO:0007669"/>
    <property type="project" value="UniProtKB-KW"/>
</dbReference>
<sequence>MLGRVVSRVLRSQARSVPFYFSSTTHTQLLYFSSNTEPISSSSPQHHPATLQHQPTASQQPYRNKKREKQRLRKLSKRKTDSTASDGILQHEIQQLAHDLGITSYTNSAETIQAYRQRGHTRIIEDLKIIRISSTGSGLGVCVSETDPDARVIVVVPFTTVGDIIKVELGVHFEKYAEGHIVQVQMSSGLRRDDLVQCKHFTKCSGCQLQMMSYQDQLQFKTNVVKNAYAQFGFETETLPIGGTVGSPLQYGYRTKLTPHFNSDRKNIMLGFERAGLGKGLFNVDSCSIATDVLSNALTEDRDDLENIVRRYKKFGTVLLRDKSVDGKQEYTTNHTEIITQQINEFRFQFPAGEFFQNNNSILPVLLDHIREYIDPTKHRNIVDTYCGSGFFGISLSKSAEKLIGIEISKGSLAFAKQNADLNDVKNASFLLGSSEEIFKGLDSFNPEETIVILDPSRKGSNEDYLTQLSAFKPSLIVYVSCNVFSQARDLQFFCNQTENGQEYELKTIRGYDFFPQTKHVESLAILELRK</sequence>
<dbReference type="GO" id="GO:0030697">
    <property type="term" value="F:tRNA (uracil(54)-C5)-methyltransferase activity, S-adenosyl methionine-dependent"/>
    <property type="evidence" value="ECO:0007669"/>
    <property type="project" value="InterPro"/>
</dbReference>
<dbReference type="OMA" id="HEQGNFR"/>
<organism evidence="7 8">
    <name type="scientific">Cyberlindnera fabianii</name>
    <name type="common">Yeast</name>
    <name type="synonym">Hansenula fabianii</name>
    <dbReference type="NCBI Taxonomy" id="36022"/>
    <lineage>
        <taxon>Eukaryota</taxon>
        <taxon>Fungi</taxon>
        <taxon>Dikarya</taxon>
        <taxon>Ascomycota</taxon>
        <taxon>Saccharomycotina</taxon>
        <taxon>Saccharomycetes</taxon>
        <taxon>Phaffomycetales</taxon>
        <taxon>Phaffomycetaceae</taxon>
        <taxon>Cyberlindnera</taxon>
    </lineage>
</organism>
<feature type="active site" evidence="5">
    <location>
        <position position="482"/>
    </location>
</feature>
<comment type="similarity">
    <text evidence="4">Belongs to the class I-like SAM-binding methyltransferase superfamily. RNA M5U methyltransferase family.</text>
</comment>
<dbReference type="InterPro" id="IPR012340">
    <property type="entry name" value="NA-bd_OB-fold"/>
</dbReference>
<feature type="binding site" evidence="4">
    <location>
        <position position="386"/>
    </location>
    <ligand>
        <name>S-adenosyl-L-methionine</name>
        <dbReference type="ChEBI" id="CHEBI:59789"/>
    </ligand>
</feature>
<dbReference type="PANTHER" id="PTHR11061">
    <property type="entry name" value="RNA M5U METHYLTRANSFERASE"/>
    <property type="match status" value="1"/>
</dbReference>
<dbReference type="PROSITE" id="PS01230">
    <property type="entry name" value="TRMA_1"/>
    <property type="match status" value="1"/>
</dbReference>
<keyword evidence="3 4" id="KW-0949">S-adenosyl-L-methionine</keyword>
<feature type="compositionally biased region" description="Basic residues" evidence="6">
    <location>
        <begin position="63"/>
        <end position="77"/>
    </location>
</feature>
<gene>
    <name evidence="7" type="ORF">BON22_0267</name>
</gene>
<dbReference type="Proteomes" id="UP000189513">
    <property type="component" value="Unassembled WGS sequence"/>
</dbReference>
<dbReference type="InterPro" id="IPR029063">
    <property type="entry name" value="SAM-dependent_MTases_sf"/>
</dbReference>
<dbReference type="InterPro" id="IPR030390">
    <property type="entry name" value="MeTrfase_TrmA_AS"/>
</dbReference>
<protein>
    <recommendedName>
        <fullName evidence="9">tRNA (Uracil(54)-C(5))-methyltransferase</fullName>
    </recommendedName>
</protein>
<dbReference type="InterPro" id="IPR010280">
    <property type="entry name" value="U5_MeTrfase_fam"/>
</dbReference>
<dbReference type="VEuPathDB" id="FungiDB:BON22_0267"/>
<dbReference type="PROSITE" id="PS51622">
    <property type="entry name" value="SAM_MT_RNA_M5U_2"/>
    <property type="match status" value="1"/>
</dbReference>
<feature type="binding site" evidence="4">
    <location>
        <position position="455"/>
    </location>
    <ligand>
        <name>S-adenosyl-L-methionine</name>
        <dbReference type="ChEBI" id="CHEBI:59789"/>
    </ligand>
</feature>
<evidence type="ECO:0000256" key="5">
    <source>
        <dbReference type="PROSITE-ProRule" id="PRU10015"/>
    </source>
</evidence>
<evidence type="ECO:0008006" key="9">
    <source>
        <dbReference type="Google" id="ProtNLM"/>
    </source>
</evidence>
<dbReference type="Gene3D" id="3.40.50.150">
    <property type="entry name" value="Vaccinia Virus protein VP39"/>
    <property type="match status" value="2"/>
</dbReference>
<dbReference type="Pfam" id="PF05958">
    <property type="entry name" value="tRNA_U5-meth_tr"/>
    <property type="match status" value="1"/>
</dbReference>
<dbReference type="Gene3D" id="2.40.50.140">
    <property type="entry name" value="Nucleic acid-binding proteins"/>
    <property type="match status" value="1"/>
</dbReference>
<evidence type="ECO:0000313" key="8">
    <source>
        <dbReference type="Proteomes" id="UP000189513"/>
    </source>
</evidence>
<evidence type="ECO:0000256" key="2">
    <source>
        <dbReference type="ARBA" id="ARBA00022679"/>
    </source>
</evidence>
<proteinExistence type="inferred from homology"/>
<keyword evidence="2 4" id="KW-0808">Transferase</keyword>
<dbReference type="PANTHER" id="PTHR11061:SF30">
    <property type="entry name" value="TRNA (URACIL(54)-C(5))-METHYLTRANSFERASE"/>
    <property type="match status" value="1"/>
</dbReference>
<dbReference type="PROSITE" id="PS51687">
    <property type="entry name" value="SAM_MT_RNA_M5U"/>
    <property type="match status" value="1"/>
</dbReference>
<dbReference type="InterPro" id="IPR025795">
    <property type="entry name" value="tRNA_(uracil-5-)_MeTrfase"/>
</dbReference>
<evidence type="ECO:0000256" key="6">
    <source>
        <dbReference type="SAM" id="MobiDB-lite"/>
    </source>
</evidence>
<dbReference type="CDD" id="cd02440">
    <property type="entry name" value="AdoMet_MTases"/>
    <property type="match status" value="1"/>
</dbReference>
<keyword evidence="1 4" id="KW-0489">Methyltransferase</keyword>
<feature type="compositionally biased region" description="Polar residues" evidence="6">
    <location>
        <begin position="51"/>
        <end position="62"/>
    </location>
</feature>
<name>A0A1V2LE62_CYBFA</name>
<feature type="binding site" evidence="4">
    <location>
        <position position="357"/>
    </location>
    <ligand>
        <name>S-adenosyl-L-methionine</name>
        <dbReference type="ChEBI" id="CHEBI:59789"/>
    </ligand>
</feature>
<feature type="binding site" evidence="4">
    <location>
        <position position="407"/>
    </location>
    <ligand>
        <name>S-adenosyl-L-methionine</name>
        <dbReference type="ChEBI" id="CHEBI:59789"/>
    </ligand>
</feature>
<dbReference type="STRING" id="36022.A0A1V2LE62"/>